<sequence length="209" mass="21680">MIGRGSTGGFSGRAVSPSPADRRLGGAPFIPEPRQQYEVQEVDHDDGDVDAYDIKTPVQARPSTSVIHSKNERVDSWSSTAAIRGDAPSRSSSLGATTWSDEPDSIENLRIKLPLSRQPTVSAVTEAQTRLNSNTLPSNAGDTNEASDALGPLPSTSSASTNKRVHFTPSVVGGLSSIASSSPPPSPSSVADIPLPPSTDSDASDDTSA</sequence>
<proteinExistence type="predicted"/>
<feature type="region of interest" description="Disordered" evidence="1">
    <location>
        <begin position="1"/>
        <end position="39"/>
    </location>
</feature>
<organism evidence="2 3">
    <name type="scientific">Hydnum rufescens UP504</name>
    <dbReference type="NCBI Taxonomy" id="1448309"/>
    <lineage>
        <taxon>Eukaryota</taxon>
        <taxon>Fungi</taxon>
        <taxon>Dikarya</taxon>
        <taxon>Basidiomycota</taxon>
        <taxon>Agaricomycotina</taxon>
        <taxon>Agaricomycetes</taxon>
        <taxon>Cantharellales</taxon>
        <taxon>Hydnaceae</taxon>
        <taxon>Hydnum</taxon>
    </lineage>
</organism>
<feature type="compositionally biased region" description="Gly residues" evidence="1">
    <location>
        <begin position="1"/>
        <end position="11"/>
    </location>
</feature>
<reference evidence="2" key="1">
    <citation type="journal article" date="2020" name="Nat. Commun.">
        <title>Large-scale genome sequencing of mycorrhizal fungi provides insights into the early evolution of symbiotic traits.</title>
        <authorList>
            <person name="Miyauchi S."/>
            <person name="Kiss E."/>
            <person name="Kuo A."/>
            <person name="Drula E."/>
            <person name="Kohler A."/>
            <person name="Sanchez-Garcia M."/>
            <person name="Morin E."/>
            <person name="Andreopoulos B."/>
            <person name="Barry K.W."/>
            <person name="Bonito G."/>
            <person name="Buee M."/>
            <person name="Carver A."/>
            <person name="Chen C."/>
            <person name="Cichocki N."/>
            <person name="Clum A."/>
            <person name="Culley D."/>
            <person name="Crous P.W."/>
            <person name="Fauchery L."/>
            <person name="Girlanda M."/>
            <person name="Hayes R.D."/>
            <person name="Keri Z."/>
            <person name="LaButti K."/>
            <person name="Lipzen A."/>
            <person name="Lombard V."/>
            <person name="Magnuson J."/>
            <person name="Maillard F."/>
            <person name="Murat C."/>
            <person name="Nolan M."/>
            <person name="Ohm R.A."/>
            <person name="Pangilinan J."/>
            <person name="Pereira M.F."/>
            <person name="Perotto S."/>
            <person name="Peter M."/>
            <person name="Pfister S."/>
            <person name="Riley R."/>
            <person name="Sitrit Y."/>
            <person name="Stielow J.B."/>
            <person name="Szollosi G."/>
            <person name="Zifcakova L."/>
            <person name="Stursova M."/>
            <person name="Spatafora J.W."/>
            <person name="Tedersoo L."/>
            <person name="Vaario L.M."/>
            <person name="Yamada A."/>
            <person name="Yan M."/>
            <person name="Wang P."/>
            <person name="Xu J."/>
            <person name="Bruns T."/>
            <person name="Baldrian P."/>
            <person name="Vilgalys R."/>
            <person name="Dunand C."/>
            <person name="Henrissat B."/>
            <person name="Grigoriev I.V."/>
            <person name="Hibbett D."/>
            <person name="Nagy L.G."/>
            <person name="Martin F.M."/>
        </authorList>
    </citation>
    <scope>NUCLEOTIDE SEQUENCE</scope>
    <source>
        <strain evidence="2">UP504</strain>
    </source>
</reference>
<gene>
    <name evidence="2" type="ORF">BS47DRAFT_1091140</name>
</gene>
<evidence type="ECO:0000256" key="1">
    <source>
        <dbReference type="SAM" id="MobiDB-lite"/>
    </source>
</evidence>
<feature type="region of interest" description="Disordered" evidence="1">
    <location>
        <begin position="56"/>
        <end position="105"/>
    </location>
</feature>
<feature type="compositionally biased region" description="Polar residues" evidence="1">
    <location>
        <begin position="117"/>
        <end position="146"/>
    </location>
</feature>
<accession>A0A9P6DV47</accession>
<dbReference type="Proteomes" id="UP000886523">
    <property type="component" value="Unassembled WGS sequence"/>
</dbReference>
<evidence type="ECO:0000313" key="3">
    <source>
        <dbReference type="Proteomes" id="UP000886523"/>
    </source>
</evidence>
<feature type="compositionally biased region" description="Polar residues" evidence="1">
    <location>
        <begin position="89"/>
        <end position="100"/>
    </location>
</feature>
<evidence type="ECO:0000313" key="2">
    <source>
        <dbReference type="EMBL" id="KAF9512289.1"/>
    </source>
</evidence>
<feature type="region of interest" description="Disordered" evidence="1">
    <location>
        <begin position="117"/>
        <end position="209"/>
    </location>
</feature>
<dbReference type="AlphaFoldDB" id="A0A9P6DV47"/>
<name>A0A9P6DV47_9AGAM</name>
<protein>
    <submittedName>
        <fullName evidence="2">Uncharacterized protein</fullName>
    </submittedName>
</protein>
<comment type="caution">
    <text evidence="2">The sequence shown here is derived from an EMBL/GenBank/DDBJ whole genome shotgun (WGS) entry which is preliminary data.</text>
</comment>
<keyword evidence="3" id="KW-1185">Reference proteome</keyword>
<dbReference type="EMBL" id="MU128989">
    <property type="protein sequence ID" value="KAF9512289.1"/>
    <property type="molecule type" value="Genomic_DNA"/>
</dbReference>